<dbReference type="OrthoDB" id="311279at2759"/>
<dbReference type="InterPro" id="IPR022313">
    <property type="entry name" value="Phe/His_NH3-lyase_AS"/>
</dbReference>
<organism evidence="4 5">
    <name type="scientific">Albula glossodonta</name>
    <name type="common">roundjaw bonefish</name>
    <dbReference type="NCBI Taxonomy" id="121402"/>
    <lineage>
        <taxon>Eukaryota</taxon>
        <taxon>Metazoa</taxon>
        <taxon>Chordata</taxon>
        <taxon>Craniata</taxon>
        <taxon>Vertebrata</taxon>
        <taxon>Euteleostomi</taxon>
        <taxon>Actinopterygii</taxon>
        <taxon>Neopterygii</taxon>
        <taxon>Teleostei</taxon>
        <taxon>Albuliformes</taxon>
        <taxon>Albulidae</taxon>
        <taxon>Albula</taxon>
    </lineage>
</organism>
<evidence type="ECO:0000256" key="1">
    <source>
        <dbReference type="ARBA" id="ARBA00007238"/>
    </source>
</evidence>
<dbReference type="InterPro" id="IPR001106">
    <property type="entry name" value="Aromatic_Lyase"/>
</dbReference>
<dbReference type="Gene3D" id="1.10.275.10">
    <property type="entry name" value="Fumarase/aspartase (N-terminal domain)"/>
    <property type="match status" value="1"/>
</dbReference>
<sequence length="1242" mass="141134">MSCTGQNSDIISLDGNSLTTADLVCLGKGLTKIKLTPEAEQRVKRSREVIETIIKENKVVYGVNTGFGKFANTVIPKDKLKELQENLIRSHAAGVGSPLSPERTRMLLALRINVLAKGHSGVSMETLQAMIEAFNASCLSLVPEKGTVGASGDLAPLSHLTLGLMGEGQMWSPKSGWGNAKEGLALNNGTQLITSLGAEAVERAQAIARQADIVAALTLEVLKGTTKAFDSDIHAVRPHPGQNEAAWRFRSVLDSDIFPSQITENNRPHQRVQDAYSLRCSPQVHGVANDTIAFVKQVLTIELNSATDNPALDMLAIGVHELSSISERRIERLCNPSLSELPAFLVNEGGLNSGFMIAHCTAAALVSENKVLCHPSSVDSLSTSAATEDHVSMGGWAARKALRVVEHVEQVLAIELLAACQALEFHRPLKTTPPLEKVYALVRTVTRPWDKDRVMSPDIEAVHKLLKEEQSAPLFPSLNPLGSKPAAPMGTDMELQKMLIDERMRCENHKTNYQTLKAEHTRLQGEYTRAQDELKRSFSDKQSVQEKHQLLLAELQGELLDKTRELEELRMQILTPQKLELLRAQIQQELEGPVRERFNKLEEETEKYRSEFNKLRYEYTFLKSEFEHQREEHARVLEERKIRFDAEISRLEKDKEELTAQLLSSDPSRDSKRVEALLRDKAQLHLRLKGLEAEVAELRAERDSCGAQAENVQRIQVRQLAESQAAVKALEAEKQSLRLQLERLESELRLSQEQNTQLTTRLHKAEREVNVLTSQVEQMKHSHKLEVANVKLESVRARGELERERDVLQSQVEGLQLDVEVLKETVERSKELLVEKEREVIRRVQAAREEEFHKMAAVQEEKLELENRMSELEQQRALQEATGTSQKEEWEERLRAAQLGEETARREVQSLRTKVQQQSLQLEELGREKQENADLRQRNQELNLQVGTLSHSEGELLEANHRLRETLERLKEELRNARAQAEKAQLEAERMTSSKFLFLVLTYCHTVSELLPLELDHVTESGMLEERRVEWLEEKHKLQERDTELQEKYSQAKERLQRAALAQKKVPSHDLLRVADTYMMDYSQLSASTRKTMSENKEKKLQDKIQLLEAKIAELEFETRTANNKNEMGNATSSMSPYLQRSWPLMKPAHSEEQAHLHRRLKELQRRHSEFRRLLLGTQHTAGSAFIPVPGAEAPFASLHDAEDQRELAVLRRRLEELESSQQQQLEELGPPLERDLERPQL</sequence>
<dbReference type="PROSITE" id="PS00488">
    <property type="entry name" value="PAL_HISTIDASE"/>
    <property type="match status" value="1"/>
</dbReference>
<evidence type="ECO:0000256" key="2">
    <source>
        <dbReference type="SAM" id="Coils"/>
    </source>
</evidence>
<feature type="coiled-coil region" evidence="2">
    <location>
        <begin position="1091"/>
        <end position="1125"/>
    </location>
</feature>
<reference evidence="4" key="1">
    <citation type="thesis" date="2021" institute="BYU ScholarsArchive" country="Provo, UT, USA">
        <title>Applications of and Algorithms for Genome Assembly and Genomic Analyses with an Emphasis on Marine Teleosts.</title>
        <authorList>
            <person name="Pickett B.D."/>
        </authorList>
    </citation>
    <scope>NUCLEOTIDE SEQUENCE</scope>
    <source>
        <strain evidence="4">HI-2016</strain>
    </source>
</reference>
<accession>A0A8T2P214</accession>
<feature type="coiled-coil region" evidence="2">
    <location>
        <begin position="506"/>
        <end position="572"/>
    </location>
</feature>
<dbReference type="SUPFAM" id="SSF48557">
    <property type="entry name" value="L-aspartase-like"/>
    <property type="match status" value="1"/>
</dbReference>
<dbReference type="Proteomes" id="UP000824540">
    <property type="component" value="Unassembled WGS sequence"/>
</dbReference>
<name>A0A8T2P214_9TELE</name>
<dbReference type="PANTHER" id="PTHR10362">
    <property type="entry name" value="HISTIDINE AMMONIA-LYASE"/>
    <property type="match status" value="1"/>
</dbReference>
<evidence type="ECO:0008006" key="6">
    <source>
        <dbReference type="Google" id="ProtNLM"/>
    </source>
</evidence>
<dbReference type="InterPro" id="IPR008948">
    <property type="entry name" value="L-Aspartase-like"/>
</dbReference>
<dbReference type="Pfam" id="PF00221">
    <property type="entry name" value="Lyase_aromatic"/>
    <property type="match status" value="1"/>
</dbReference>
<evidence type="ECO:0000313" key="4">
    <source>
        <dbReference type="EMBL" id="KAG9345776.1"/>
    </source>
</evidence>
<evidence type="ECO:0000313" key="5">
    <source>
        <dbReference type="Proteomes" id="UP000824540"/>
    </source>
</evidence>
<keyword evidence="2" id="KW-0175">Coiled coil</keyword>
<dbReference type="InterPro" id="IPR024083">
    <property type="entry name" value="Fumarase/histidase_N"/>
</dbReference>
<dbReference type="AlphaFoldDB" id="A0A8T2P214"/>
<keyword evidence="5" id="KW-1185">Reference proteome</keyword>
<gene>
    <name evidence="4" type="ORF">JZ751_008921</name>
</gene>
<comment type="similarity">
    <text evidence="1">Belongs to the PAL/histidase family.</text>
</comment>
<feature type="region of interest" description="Disordered" evidence="3">
    <location>
        <begin position="1219"/>
        <end position="1242"/>
    </location>
</feature>
<dbReference type="EMBL" id="JAFBMS010000017">
    <property type="protein sequence ID" value="KAG9345776.1"/>
    <property type="molecule type" value="Genomic_DNA"/>
</dbReference>
<dbReference type="Gene3D" id="1.20.200.10">
    <property type="entry name" value="Fumarase/aspartase (Central domain)"/>
    <property type="match status" value="2"/>
</dbReference>
<dbReference type="CDD" id="cd00332">
    <property type="entry name" value="PAL-HAL"/>
    <property type="match status" value="1"/>
</dbReference>
<feature type="compositionally biased region" description="Basic and acidic residues" evidence="3">
    <location>
        <begin position="1233"/>
        <end position="1242"/>
    </location>
</feature>
<feature type="coiled-coil region" evidence="2">
    <location>
        <begin position="598"/>
        <end position="994"/>
    </location>
</feature>
<proteinExistence type="inferred from homology"/>
<protein>
    <recommendedName>
        <fullName evidence="6">Histidine ammonia-lyase</fullName>
    </recommendedName>
</protein>
<evidence type="ECO:0000256" key="3">
    <source>
        <dbReference type="SAM" id="MobiDB-lite"/>
    </source>
</evidence>
<dbReference type="GO" id="GO:0016841">
    <property type="term" value="F:ammonia-lyase activity"/>
    <property type="evidence" value="ECO:0007669"/>
    <property type="project" value="InterPro"/>
</dbReference>
<feature type="compositionally biased region" description="Low complexity" evidence="3">
    <location>
        <begin position="1220"/>
        <end position="1232"/>
    </location>
</feature>
<comment type="caution">
    <text evidence="4">The sequence shown here is derived from an EMBL/GenBank/DDBJ whole genome shotgun (WGS) entry which is preliminary data.</text>
</comment>